<gene>
    <name evidence="1" type="ORF">NB703_003285</name>
</gene>
<sequence>MISFTDIDDSRAFRPAVSRIIIATAFSFEPFHMMATKRSISCMHG</sequence>
<evidence type="ECO:0000313" key="2">
    <source>
        <dbReference type="Proteomes" id="UP001208888"/>
    </source>
</evidence>
<name>A0AAJ1FR24_PANAN</name>
<protein>
    <submittedName>
        <fullName evidence="1">Uncharacterized protein</fullName>
    </submittedName>
</protein>
<reference evidence="1" key="1">
    <citation type="submission" date="2022-06" db="EMBL/GenBank/DDBJ databases">
        <title>Dynamics of rice microbiomes reveals core vertical transmitted seed endophytes.</title>
        <authorList>
            <person name="Liao K."/>
            <person name="Zhang X."/>
        </authorList>
    </citation>
    <scope>NUCLEOTIDE SEQUENCE</scope>
    <source>
        <strain evidence="1">JT1-17</strain>
    </source>
</reference>
<dbReference type="EMBL" id="JANFVX010000013">
    <property type="protein sequence ID" value="MCW0345192.1"/>
    <property type="molecule type" value="Genomic_DNA"/>
</dbReference>
<dbReference type="AlphaFoldDB" id="A0AAJ1FR24"/>
<organism evidence="1 2">
    <name type="scientific">Pantoea ananas</name>
    <name type="common">Erwinia uredovora</name>
    <dbReference type="NCBI Taxonomy" id="553"/>
    <lineage>
        <taxon>Bacteria</taxon>
        <taxon>Pseudomonadati</taxon>
        <taxon>Pseudomonadota</taxon>
        <taxon>Gammaproteobacteria</taxon>
        <taxon>Enterobacterales</taxon>
        <taxon>Erwiniaceae</taxon>
        <taxon>Pantoea</taxon>
    </lineage>
</organism>
<comment type="caution">
    <text evidence="1">The sequence shown here is derived from an EMBL/GenBank/DDBJ whole genome shotgun (WGS) entry which is preliminary data.</text>
</comment>
<accession>A0AAJ1FR24</accession>
<proteinExistence type="predicted"/>
<dbReference type="Proteomes" id="UP001208888">
    <property type="component" value="Unassembled WGS sequence"/>
</dbReference>
<evidence type="ECO:0000313" key="1">
    <source>
        <dbReference type="EMBL" id="MCW0345192.1"/>
    </source>
</evidence>